<dbReference type="GO" id="GO:0008270">
    <property type="term" value="F:zinc ion binding"/>
    <property type="evidence" value="ECO:0007669"/>
    <property type="project" value="InterPro"/>
</dbReference>
<dbReference type="GO" id="GO:0016853">
    <property type="term" value="F:isomerase activity"/>
    <property type="evidence" value="ECO:0007669"/>
    <property type="project" value="UniProtKB-KW"/>
</dbReference>
<dbReference type="GO" id="GO:0003677">
    <property type="term" value="F:DNA binding"/>
    <property type="evidence" value="ECO:0007669"/>
    <property type="project" value="InterPro"/>
</dbReference>
<dbReference type="InterPro" id="IPR001719">
    <property type="entry name" value="AP_endonuc_2"/>
</dbReference>
<evidence type="ECO:0000313" key="3">
    <source>
        <dbReference type="Proteomes" id="UP000320766"/>
    </source>
</evidence>
<dbReference type="PANTHER" id="PTHR21445:SF0">
    <property type="entry name" value="APURINIC-APYRIMIDINIC ENDONUCLEASE"/>
    <property type="match status" value="1"/>
</dbReference>
<name>A0A520KYT0_9EURY</name>
<reference evidence="2 3" key="1">
    <citation type="journal article" date="2019" name="Nat. Microbiol.">
        <title>Wide diversity of methane and short-chain alkane metabolisms in uncultured archaea.</title>
        <authorList>
            <person name="Borrel G."/>
            <person name="Adam P.S."/>
            <person name="McKay L.J."/>
            <person name="Chen L.X."/>
            <person name="Sierra-Garcia I.N."/>
            <person name="Sieber C.M."/>
            <person name="Letourneur Q."/>
            <person name="Ghozlane A."/>
            <person name="Andersen G.L."/>
            <person name="Li W.J."/>
            <person name="Hallam S.J."/>
            <person name="Muyzer G."/>
            <person name="de Oliveira V.M."/>
            <person name="Inskeep W.P."/>
            <person name="Banfield J.F."/>
            <person name="Gribaldo S."/>
        </authorList>
    </citation>
    <scope>NUCLEOTIDE SEQUENCE [LARGE SCALE GENOMIC DNA]</scope>
    <source>
        <strain evidence="2">NM1b</strain>
    </source>
</reference>
<dbReference type="GO" id="GO:0008081">
    <property type="term" value="F:phosphoric diester hydrolase activity"/>
    <property type="evidence" value="ECO:0007669"/>
    <property type="project" value="TreeGrafter"/>
</dbReference>
<dbReference type="PANTHER" id="PTHR21445">
    <property type="entry name" value="ENDONUCLEASE IV ENDODEOXYRIBONUCLEASE IV"/>
    <property type="match status" value="1"/>
</dbReference>
<gene>
    <name evidence="2" type="ORF">EF807_00650</name>
</gene>
<dbReference type="InterPro" id="IPR036237">
    <property type="entry name" value="Xyl_isomerase-like_sf"/>
</dbReference>
<dbReference type="GO" id="GO:0006284">
    <property type="term" value="P:base-excision repair"/>
    <property type="evidence" value="ECO:0007669"/>
    <property type="project" value="TreeGrafter"/>
</dbReference>
<comment type="caution">
    <text evidence="2">The sequence shown here is derived from an EMBL/GenBank/DDBJ whole genome shotgun (WGS) entry which is preliminary data.</text>
</comment>
<sequence length="280" mass="31243">MSSKIEDFWDLLKTRRVLASHPEGVRTTTKSSGLGISTLCLAEAELGTALEYLVGRTELVEIVSEGYHDITKHLEVAESFSGEFKYSIHSPYIGLDIANIRESLRRESLEVIEGTLKSSSELNPVMFVVHPGMIAGKHLKEDNAKALKKSVIYLNELSEEYSIPIALENMPLKFLFLTKPEEIGLIDGLKFCLDVGHANITKNLDEFLLVERIDHVHLHDNDGGGDDHLGLGKGKIDMKKVFKGIDNQNPKPNIILELGNRDDVDPSIKKISEISHSFER</sequence>
<dbReference type="InterPro" id="IPR013022">
    <property type="entry name" value="Xyl_isomerase-like_TIM-brl"/>
</dbReference>
<dbReference type="Proteomes" id="UP000320766">
    <property type="component" value="Unassembled WGS sequence"/>
</dbReference>
<proteinExistence type="predicted"/>
<dbReference type="GO" id="GO:0003906">
    <property type="term" value="F:DNA-(apurinic or apyrimidinic site) endonuclease activity"/>
    <property type="evidence" value="ECO:0007669"/>
    <property type="project" value="TreeGrafter"/>
</dbReference>
<dbReference type="EMBL" id="RXIL01000010">
    <property type="protein sequence ID" value="RZN73436.1"/>
    <property type="molecule type" value="Genomic_DNA"/>
</dbReference>
<evidence type="ECO:0000313" key="2">
    <source>
        <dbReference type="EMBL" id="RZN73436.1"/>
    </source>
</evidence>
<dbReference type="Gene3D" id="3.20.20.150">
    <property type="entry name" value="Divalent-metal-dependent TIM barrel enzymes"/>
    <property type="match status" value="1"/>
</dbReference>
<accession>A0A520KYT0</accession>
<dbReference type="Pfam" id="PF01261">
    <property type="entry name" value="AP_endonuc_2"/>
    <property type="match status" value="1"/>
</dbReference>
<keyword evidence="2" id="KW-0413">Isomerase</keyword>
<organism evidence="2 3">
    <name type="scientific">Candidatus Methanolliviera hydrocarbonicum</name>
    <dbReference type="NCBI Taxonomy" id="2491085"/>
    <lineage>
        <taxon>Archaea</taxon>
        <taxon>Methanobacteriati</taxon>
        <taxon>Methanobacteriota</taxon>
        <taxon>Candidatus Methanoliparia</taxon>
        <taxon>Candidatus Methanoliparales</taxon>
        <taxon>Candidatus Methanollivieraceae</taxon>
        <taxon>Candidatus Methanolliviera</taxon>
    </lineage>
</organism>
<protein>
    <submittedName>
        <fullName evidence="2">Sugar phosphate isomerase/epimerase</fullName>
    </submittedName>
</protein>
<dbReference type="SUPFAM" id="SSF51658">
    <property type="entry name" value="Xylose isomerase-like"/>
    <property type="match status" value="1"/>
</dbReference>
<feature type="domain" description="Xylose isomerase-like TIM barrel" evidence="1">
    <location>
        <begin position="84"/>
        <end position="266"/>
    </location>
</feature>
<evidence type="ECO:0000259" key="1">
    <source>
        <dbReference type="Pfam" id="PF01261"/>
    </source>
</evidence>
<dbReference type="AlphaFoldDB" id="A0A520KYT0"/>